<evidence type="ECO:0000256" key="6">
    <source>
        <dbReference type="ARBA" id="ARBA00023015"/>
    </source>
</evidence>
<dbReference type="GO" id="GO:0005654">
    <property type="term" value="C:nucleoplasm"/>
    <property type="evidence" value="ECO:0007669"/>
    <property type="project" value="TreeGrafter"/>
</dbReference>
<dbReference type="PANTHER" id="PTHR24399:SF70">
    <property type="entry name" value="C2H2-TYPE DOMAIN-CONTAINING PROTEIN"/>
    <property type="match status" value="1"/>
</dbReference>
<evidence type="ECO:0000256" key="7">
    <source>
        <dbReference type="ARBA" id="ARBA00023163"/>
    </source>
</evidence>
<dbReference type="RefSeq" id="XP_016608706.1">
    <property type="nucleotide sequence ID" value="XM_016757301.1"/>
</dbReference>
<evidence type="ECO:0000256" key="5">
    <source>
        <dbReference type="ARBA" id="ARBA00022833"/>
    </source>
</evidence>
<dbReference type="FunFam" id="3.30.160.60:FF:000630">
    <property type="entry name" value="Zinc finger protein 180"/>
    <property type="match status" value="1"/>
</dbReference>
<feature type="region of interest" description="Disordered" evidence="10">
    <location>
        <begin position="478"/>
        <end position="498"/>
    </location>
</feature>
<organism evidence="12 13">
    <name type="scientific">Spizellomyces punctatus (strain DAOM BR117)</name>
    <dbReference type="NCBI Taxonomy" id="645134"/>
    <lineage>
        <taxon>Eukaryota</taxon>
        <taxon>Fungi</taxon>
        <taxon>Fungi incertae sedis</taxon>
        <taxon>Chytridiomycota</taxon>
        <taxon>Chytridiomycota incertae sedis</taxon>
        <taxon>Chytridiomycetes</taxon>
        <taxon>Spizellomycetales</taxon>
        <taxon>Spizellomycetaceae</taxon>
        <taxon>Spizellomyces</taxon>
    </lineage>
</organism>
<proteinExistence type="predicted"/>
<feature type="domain" description="C2H2-type" evidence="11">
    <location>
        <begin position="244"/>
        <end position="271"/>
    </location>
</feature>
<dbReference type="InterPro" id="IPR036236">
    <property type="entry name" value="Znf_C2H2_sf"/>
</dbReference>
<dbReference type="Gene3D" id="3.30.160.60">
    <property type="entry name" value="Classic Zinc Finger"/>
    <property type="match status" value="3"/>
</dbReference>
<dbReference type="FunFam" id="3.30.160.60:FF:000100">
    <property type="entry name" value="Zinc finger 45-like"/>
    <property type="match status" value="1"/>
</dbReference>
<keyword evidence="5" id="KW-0862">Zinc</keyword>
<evidence type="ECO:0000256" key="8">
    <source>
        <dbReference type="ARBA" id="ARBA00023242"/>
    </source>
</evidence>
<keyword evidence="8" id="KW-0539">Nucleus</keyword>
<keyword evidence="6" id="KW-0805">Transcription regulation</keyword>
<feature type="region of interest" description="Disordered" evidence="10">
    <location>
        <begin position="85"/>
        <end position="143"/>
    </location>
</feature>
<evidence type="ECO:0000256" key="1">
    <source>
        <dbReference type="ARBA" id="ARBA00004123"/>
    </source>
</evidence>
<evidence type="ECO:0000256" key="3">
    <source>
        <dbReference type="ARBA" id="ARBA00022737"/>
    </source>
</evidence>
<dbReference type="InterPro" id="IPR013087">
    <property type="entry name" value="Znf_C2H2_type"/>
</dbReference>
<dbReference type="OrthoDB" id="8117402at2759"/>
<gene>
    <name evidence="12" type="ORF">SPPG_09144</name>
</gene>
<dbReference type="PANTHER" id="PTHR24399">
    <property type="entry name" value="ZINC FINGER AND BTB DOMAIN-CONTAINING"/>
    <property type="match status" value="1"/>
</dbReference>
<dbReference type="SUPFAM" id="SSF57667">
    <property type="entry name" value="beta-beta-alpha zinc fingers"/>
    <property type="match status" value="2"/>
</dbReference>
<keyword evidence="7" id="KW-0804">Transcription</keyword>
<dbReference type="GeneID" id="27692269"/>
<keyword evidence="3" id="KW-0677">Repeat</keyword>
<feature type="compositionally biased region" description="Polar residues" evidence="10">
    <location>
        <begin position="112"/>
        <end position="139"/>
    </location>
</feature>
<dbReference type="GO" id="GO:0000978">
    <property type="term" value="F:RNA polymerase II cis-regulatory region sequence-specific DNA binding"/>
    <property type="evidence" value="ECO:0007669"/>
    <property type="project" value="TreeGrafter"/>
</dbReference>
<keyword evidence="13" id="KW-1185">Reference proteome</keyword>
<dbReference type="PROSITE" id="PS50157">
    <property type="entry name" value="ZINC_FINGER_C2H2_2"/>
    <property type="match status" value="3"/>
</dbReference>
<evidence type="ECO:0000256" key="9">
    <source>
        <dbReference type="PROSITE-ProRule" id="PRU00042"/>
    </source>
</evidence>
<dbReference type="GO" id="GO:0001227">
    <property type="term" value="F:DNA-binding transcription repressor activity, RNA polymerase II-specific"/>
    <property type="evidence" value="ECO:0007669"/>
    <property type="project" value="TreeGrafter"/>
</dbReference>
<evidence type="ECO:0000313" key="13">
    <source>
        <dbReference type="Proteomes" id="UP000053201"/>
    </source>
</evidence>
<dbReference type="eggNOG" id="KOG1721">
    <property type="taxonomic scope" value="Eukaryota"/>
</dbReference>
<comment type="subcellular location">
    <subcellularLocation>
        <location evidence="1">Nucleus</location>
    </subcellularLocation>
</comment>
<protein>
    <recommendedName>
        <fullName evidence="11">C2H2-type domain-containing protein</fullName>
    </recommendedName>
</protein>
<evidence type="ECO:0000256" key="2">
    <source>
        <dbReference type="ARBA" id="ARBA00022723"/>
    </source>
</evidence>
<dbReference type="Pfam" id="PF00096">
    <property type="entry name" value="zf-C2H2"/>
    <property type="match status" value="3"/>
</dbReference>
<reference evidence="12 13" key="1">
    <citation type="submission" date="2009-08" db="EMBL/GenBank/DDBJ databases">
        <title>The Genome Sequence of Spizellomyces punctatus strain DAOM BR117.</title>
        <authorList>
            <consortium name="The Broad Institute Genome Sequencing Platform"/>
            <person name="Russ C."/>
            <person name="Cuomo C."/>
            <person name="Shea T."/>
            <person name="Young S.K."/>
            <person name="Zeng Q."/>
            <person name="Koehrsen M."/>
            <person name="Haas B."/>
            <person name="Borodovsky M."/>
            <person name="Guigo R."/>
            <person name="Alvarado L."/>
            <person name="Berlin A."/>
            <person name="Bochicchio J."/>
            <person name="Borenstein D."/>
            <person name="Chapman S."/>
            <person name="Chen Z."/>
            <person name="Engels R."/>
            <person name="Freedman E."/>
            <person name="Gellesch M."/>
            <person name="Goldberg J."/>
            <person name="Griggs A."/>
            <person name="Gujja S."/>
            <person name="Heiman D."/>
            <person name="Hepburn T."/>
            <person name="Howarth C."/>
            <person name="Jen D."/>
            <person name="Larson L."/>
            <person name="Lewis B."/>
            <person name="Mehta T."/>
            <person name="Park D."/>
            <person name="Pearson M."/>
            <person name="Roberts A."/>
            <person name="Saif S."/>
            <person name="Shenoy N."/>
            <person name="Sisk P."/>
            <person name="Stolte C."/>
            <person name="Sykes S."/>
            <person name="Thomson T."/>
            <person name="Walk T."/>
            <person name="White J."/>
            <person name="Yandava C."/>
            <person name="Burger G."/>
            <person name="Gray M.W."/>
            <person name="Holland P.W.H."/>
            <person name="King N."/>
            <person name="Lang F.B.F."/>
            <person name="Roger A.J."/>
            <person name="Ruiz-Trillo I."/>
            <person name="Lander E."/>
            <person name="Nusbaum C."/>
        </authorList>
    </citation>
    <scope>NUCLEOTIDE SEQUENCE [LARGE SCALE GENOMIC DNA]</scope>
    <source>
        <strain evidence="12 13">DAOM BR117</strain>
    </source>
</reference>
<dbReference type="VEuPathDB" id="FungiDB:SPPG_09144"/>
<feature type="compositionally biased region" description="Low complexity" evidence="10">
    <location>
        <begin position="478"/>
        <end position="489"/>
    </location>
</feature>
<keyword evidence="4 9" id="KW-0863">Zinc-finger</keyword>
<feature type="domain" description="C2H2-type" evidence="11">
    <location>
        <begin position="272"/>
        <end position="290"/>
    </location>
</feature>
<evidence type="ECO:0000259" key="11">
    <source>
        <dbReference type="PROSITE" id="PS50157"/>
    </source>
</evidence>
<evidence type="ECO:0000313" key="12">
    <source>
        <dbReference type="EMBL" id="KND00667.1"/>
    </source>
</evidence>
<dbReference type="GO" id="GO:0008270">
    <property type="term" value="F:zinc ion binding"/>
    <property type="evidence" value="ECO:0007669"/>
    <property type="project" value="UniProtKB-KW"/>
</dbReference>
<dbReference type="EMBL" id="KQ257455">
    <property type="protein sequence ID" value="KND00667.1"/>
    <property type="molecule type" value="Genomic_DNA"/>
</dbReference>
<dbReference type="PROSITE" id="PS00028">
    <property type="entry name" value="ZINC_FINGER_C2H2_1"/>
    <property type="match status" value="2"/>
</dbReference>
<evidence type="ECO:0000256" key="10">
    <source>
        <dbReference type="SAM" id="MobiDB-lite"/>
    </source>
</evidence>
<keyword evidence="2" id="KW-0479">Metal-binding</keyword>
<dbReference type="SMART" id="SM00355">
    <property type="entry name" value="ZnF_C2H2"/>
    <property type="match status" value="3"/>
</dbReference>
<dbReference type="STRING" id="645134.A0A0L0HHV3"/>
<dbReference type="InParanoid" id="A0A0L0HHV3"/>
<evidence type="ECO:0000256" key="4">
    <source>
        <dbReference type="ARBA" id="ARBA00022771"/>
    </source>
</evidence>
<dbReference type="Proteomes" id="UP000053201">
    <property type="component" value="Unassembled WGS sequence"/>
</dbReference>
<name>A0A0L0HHV3_SPIPD</name>
<feature type="domain" description="C2H2-type" evidence="11">
    <location>
        <begin position="212"/>
        <end position="241"/>
    </location>
</feature>
<dbReference type="AlphaFoldDB" id="A0A0L0HHV3"/>
<sequence>MSAPVNAEEAPETPHQISAEEVLQTLNSVQGDPNRPDDEVVQLRRKISKIMSVLNEKGGVVGDEAGVLERVRELAASASQSAQAAFAAGVTQPQPDALPPTPKRHDDEERQQTPSQYTQAQSTAHAVPLSATSPTSANQAHPRFQFFYPPGNLPGPLFAVPQPTSTGVGAFPLLVAAAVAAQPAPIQPGPAPEREDNGMSSIKRKRRPTKVYSCTFPGCTRQFTRHFNLQTHMKTHDPNRDKPFSCELCDKAFGRKVDRDRHMNVHTKEKTHVCPYCSKTFTRKDALQRHVTARRCGPVVPGLGAVFGGIPLPSIRMIGDVDGGVQEHDGDAVGRNGGMPAPGTPTPSGVAGNVNGQWVLLPMGNMMPNGQNMREGMVGNVMNNGMGGMVLGQRIQMEDGGRDQPDGHPQLRIMEVREGDEEKHMHRHPTPQDMGINHDDRHTLAQQSANVAEAAHHAVLAYQQAGAQDAGNAMLAYQQHQQNAREAQQGRPDDGNQLPLEMRAGAIQFSLQ</sequence>
<accession>A0A0L0HHV3</accession>